<accession>A0A6A7BY58</accession>
<sequence>FNKLTITLLERATENKQSIAEVANMESVVPALVMLWLKASAIGVSVKASQTLLDLLRADQNPPGAMWNRIFNDRNVYNLFFRICAPKTLGNTFAQSRLLAWLPDIAHMNWTTVVSSHCPEVESEYGIKGGGLLDFASLHMIDDQDELMQVNLVEYYIRLLKSNQAALSYLQGNGSHDRILNKYYQGVQWTFLLGPIVEYITTYITLYPNHTDCLKTANTLNKTLCEEFRRANFIHNDQTPYHISILSSLPRKALMRKPWSSSSLSLLTTQVTTPKVLYALAEIFSGDAASPGESSAARALYYKNLSMSPNMWKDIVAHARSVALVDLALAAIAFITAIINAPWPSSAKSPPEDYSARMSPPHGIATPETGTQAILAPPALEFVLPFLLEDDVSFLKLGVMGDERNSAQRVADAKRRALESLATGVQALIQSNDHDTKPYEMILGTITQRLA</sequence>
<reference evidence="1" key="1">
    <citation type="journal article" date="2020" name="Stud. Mycol.">
        <title>101 Dothideomycetes genomes: a test case for predicting lifestyles and emergence of pathogens.</title>
        <authorList>
            <person name="Haridas S."/>
            <person name="Albert R."/>
            <person name="Binder M."/>
            <person name="Bloem J."/>
            <person name="Labutti K."/>
            <person name="Salamov A."/>
            <person name="Andreopoulos B."/>
            <person name="Baker S."/>
            <person name="Barry K."/>
            <person name="Bills G."/>
            <person name="Bluhm B."/>
            <person name="Cannon C."/>
            <person name="Castanera R."/>
            <person name="Culley D."/>
            <person name="Daum C."/>
            <person name="Ezra D."/>
            <person name="Gonzalez J."/>
            <person name="Henrissat B."/>
            <person name="Kuo A."/>
            <person name="Liang C."/>
            <person name="Lipzen A."/>
            <person name="Lutzoni F."/>
            <person name="Magnuson J."/>
            <person name="Mondo S."/>
            <person name="Nolan M."/>
            <person name="Ohm R."/>
            <person name="Pangilinan J."/>
            <person name="Park H.-J."/>
            <person name="Ramirez L."/>
            <person name="Alfaro M."/>
            <person name="Sun H."/>
            <person name="Tritt A."/>
            <person name="Yoshinaga Y."/>
            <person name="Zwiers L.-H."/>
            <person name="Turgeon B."/>
            <person name="Goodwin S."/>
            <person name="Spatafora J."/>
            <person name="Crous P."/>
            <person name="Grigoriev I."/>
        </authorList>
    </citation>
    <scope>NUCLEOTIDE SEQUENCE</scope>
    <source>
        <strain evidence="1">CBS 480.64</strain>
    </source>
</reference>
<evidence type="ECO:0000313" key="1">
    <source>
        <dbReference type="EMBL" id="KAF2860306.1"/>
    </source>
</evidence>
<gene>
    <name evidence="1" type="ORF">K470DRAFT_204911</name>
</gene>
<dbReference type="AlphaFoldDB" id="A0A6A7BY58"/>
<keyword evidence="2" id="KW-1185">Reference proteome</keyword>
<dbReference type="EMBL" id="MU005983">
    <property type="protein sequence ID" value="KAF2860306.1"/>
    <property type="molecule type" value="Genomic_DNA"/>
</dbReference>
<dbReference type="OrthoDB" id="4538483at2759"/>
<feature type="non-terminal residue" evidence="1">
    <location>
        <position position="1"/>
    </location>
</feature>
<organism evidence="1 2">
    <name type="scientific">Piedraia hortae CBS 480.64</name>
    <dbReference type="NCBI Taxonomy" id="1314780"/>
    <lineage>
        <taxon>Eukaryota</taxon>
        <taxon>Fungi</taxon>
        <taxon>Dikarya</taxon>
        <taxon>Ascomycota</taxon>
        <taxon>Pezizomycotina</taxon>
        <taxon>Dothideomycetes</taxon>
        <taxon>Dothideomycetidae</taxon>
        <taxon>Capnodiales</taxon>
        <taxon>Piedraiaceae</taxon>
        <taxon>Piedraia</taxon>
    </lineage>
</organism>
<proteinExistence type="predicted"/>
<protein>
    <submittedName>
        <fullName evidence="1">Uncharacterized protein</fullName>
    </submittedName>
</protein>
<dbReference type="Proteomes" id="UP000799421">
    <property type="component" value="Unassembled WGS sequence"/>
</dbReference>
<name>A0A6A7BY58_9PEZI</name>
<evidence type="ECO:0000313" key="2">
    <source>
        <dbReference type="Proteomes" id="UP000799421"/>
    </source>
</evidence>
<feature type="non-terminal residue" evidence="1">
    <location>
        <position position="451"/>
    </location>
</feature>